<protein>
    <submittedName>
        <fullName evidence="3">Type IV pilus assembly protein PilV</fullName>
    </submittedName>
</protein>
<dbReference type="InterPro" id="IPR054402">
    <property type="entry name" value="Tt1218-like_dom"/>
</dbReference>
<dbReference type="NCBIfam" id="TIGR02523">
    <property type="entry name" value="type_IV_pilV"/>
    <property type="match status" value="1"/>
</dbReference>
<name>A0A239HP98_9PSED</name>
<evidence type="ECO:0000313" key="5">
    <source>
        <dbReference type="Proteomes" id="UP000198309"/>
    </source>
</evidence>
<feature type="domain" description="Type IV pilin Tt1218-like" evidence="2">
    <location>
        <begin position="32"/>
        <end position="71"/>
    </location>
</feature>
<keyword evidence="1" id="KW-0472">Membrane</keyword>
<dbReference type="Pfam" id="PF07963">
    <property type="entry name" value="N_methyl"/>
    <property type="match status" value="1"/>
</dbReference>
<dbReference type="InterPro" id="IPR013362">
    <property type="entry name" value="Pilus_4_PilV"/>
</dbReference>
<keyword evidence="5" id="KW-1185">Reference proteome</keyword>
<reference evidence="3 6" key="1">
    <citation type="submission" date="2016-10" db="EMBL/GenBank/DDBJ databases">
        <authorList>
            <person name="de Groot N.N."/>
        </authorList>
    </citation>
    <scope>NUCLEOTIDE SEQUENCE [LARGE SCALE GENOMIC DNA]</scope>
    <source>
        <strain evidence="3 6">CCM 7361</strain>
    </source>
</reference>
<evidence type="ECO:0000313" key="6">
    <source>
        <dbReference type="Proteomes" id="UP000199693"/>
    </source>
</evidence>
<dbReference type="EMBL" id="FNEC01000005">
    <property type="protein sequence ID" value="SDI48344.1"/>
    <property type="molecule type" value="Genomic_DNA"/>
</dbReference>
<keyword evidence="1" id="KW-0812">Transmembrane</keyword>
<reference evidence="4 5" key="2">
    <citation type="submission" date="2017-06" db="EMBL/GenBank/DDBJ databases">
        <authorList>
            <person name="Varghese N."/>
            <person name="Submissions S."/>
        </authorList>
    </citation>
    <scope>NUCLEOTIDE SEQUENCE [LARGE SCALE GENOMIC DNA]</scope>
    <source>
        <strain evidence="4 5">RLD-1</strain>
    </source>
</reference>
<dbReference type="NCBIfam" id="TIGR02532">
    <property type="entry name" value="IV_pilin_GFxxxE"/>
    <property type="match status" value="1"/>
</dbReference>
<evidence type="ECO:0000256" key="1">
    <source>
        <dbReference type="SAM" id="Phobius"/>
    </source>
</evidence>
<keyword evidence="1" id="KW-1133">Transmembrane helix</keyword>
<proteinExistence type="predicted"/>
<dbReference type="Pfam" id="PF22150">
    <property type="entry name" value="Tt1218-like"/>
    <property type="match status" value="1"/>
</dbReference>
<evidence type="ECO:0000313" key="3">
    <source>
        <dbReference type="EMBL" id="SDI48344.1"/>
    </source>
</evidence>
<dbReference type="AlphaFoldDB" id="A0A239HP98"/>
<dbReference type="InterPro" id="IPR012902">
    <property type="entry name" value="N_methyl_site"/>
</dbReference>
<dbReference type="EMBL" id="FZPC01000008">
    <property type="protein sequence ID" value="SNS82975.1"/>
    <property type="molecule type" value="Genomic_DNA"/>
</dbReference>
<evidence type="ECO:0000259" key="2">
    <source>
        <dbReference type="Pfam" id="PF22150"/>
    </source>
</evidence>
<gene>
    <name evidence="3" type="ORF">SAMN05216189_1005183</name>
    <name evidence="4" type="ORF">SAMN06295949_1084</name>
</gene>
<dbReference type="Proteomes" id="UP000198309">
    <property type="component" value="Unassembled WGS sequence"/>
</dbReference>
<organism evidence="3 6">
    <name type="scientific">Pseudomonas delhiensis</name>
    <dbReference type="NCBI Taxonomy" id="366289"/>
    <lineage>
        <taxon>Bacteria</taxon>
        <taxon>Pseudomonadati</taxon>
        <taxon>Pseudomonadota</taxon>
        <taxon>Gammaproteobacteria</taxon>
        <taxon>Pseudomonadales</taxon>
        <taxon>Pseudomonadaceae</taxon>
        <taxon>Pseudomonas</taxon>
    </lineage>
</organism>
<feature type="transmembrane region" description="Helical" evidence="1">
    <location>
        <begin position="12"/>
        <end position="33"/>
    </location>
</feature>
<dbReference type="RefSeq" id="WP_089391098.1">
    <property type="nucleotide sequence ID" value="NZ_FNEC01000005.1"/>
</dbReference>
<dbReference type="Proteomes" id="UP000199693">
    <property type="component" value="Unassembled WGS sequence"/>
</dbReference>
<evidence type="ECO:0000313" key="4">
    <source>
        <dbReference type="EMBL" id="SNS82975.1"/>
    </source>
</evidence>
<accession>A0A239HP98</accession>
<sequence length="184" mass="19715">MNDVRRQSSGFSLIEVLVALLLICIGVLGMVAMQGRTVQYTQDSVQRSSAAMLANEMLETMRSNRDQVYTASGNLNPNSAYFTGSDGYPEAPEEGSCQPLPANANPAEQLNCWLTRVQETLPGAAGLAAEVHVCRAGNTAGTCGNAGRAIEIQVAWRVKNGECLDAADSGDDKTICRYRVRAEI</sequence>